<gene>
    <name evidence="2" type="ORF">THAOC_20300</name>
</gene>
<feature type="non-terminal residue" evidence="2">
    <location>
        <position position="1"/>
    </location>
</feature>
<dbReference type="AlphaFoldDB" id="K0S035"/>
<accession>K0S035</accession>
<feature type="region of interest" description="Disordered" evidence="1">
    <location>
        <begin position="1"/>
        <end position="35"/>
    </location>
</feature>
<name>K0S035_THAOC</name>
<proteinExistence type="predicted"/>
<dbReference type="Proteomes" id="UP000266841">
    <property type="component" value="Unassembled WGS sequence"/>
</dbReference>
<protein>
    <submittedName>
        <fullName evidence="2">Uncharacterized protein</fullName>
    </submittedName>
</protein>
<reference evidence="2 3" key="1">
    <citation type="journal article" date="2012" name="Genome Biol.">
        <title>Genome and low-iron response of an oceanic diatom adapted to chronic iron limitation.</title>
        <authorList>
            <person name="Lommer M."/>
            <person name="Specht M."/>
            <person name="Roy A.S."/>
            <person name="Kraemer L."/>
            <person name="Andreson R."/>
            <person name="Gutowska M.A."/>
            <person name="Wolf J."/>
            <person name="Bergner S.V."/>
            <person name="Schilhabel M.B."/>
            <person name="Klostermeier U.C."/>
            <person name="Beiko R.G."/>
            <person name="Rosenstiel P."/>
            <person name="Hippler M."/>
            <person name="Laroche J."/>
        </authorList>
    </citation>
    <scope>NUCLEOTIDE SEQUENCE [LARGE SCALE GENOMIC DNA]</scope>
    <source>
        <strain evidence="2 3">CCMP1005</strain>
    </source>
</reference>
<evidence type="ECO:0000313" key="2">
    <source>
        <dbReference type="EMBL" id="EJK59473.1"/>
    </source>
</evidence>
<dbReference type="EMBL" id="AGNL01022858">
    <property type="protein sequence ID" value="EJK59473.1"/>
    <property type="molecule type" value="Genomic_DNA"/>
</dbReference>
<keyword evidence="3" id="KW-1185">Reference proteome</keyword>
<organism evidence="2 3">
    <name type="scientific">Thalassiosira oceanica</name>
    <name type="common">Marine diatom</name>
    <dbReference type="NCBI Taxonomy" id="159749"/>
    <lineage>
        <taxon>Eukaryota</taxon>
        <taxon>Sar</taxon>
        <taxon>Stramenopiles</taxon>
        <taxon>Ochrophyta</taxon>
        <taxon>Bacillariophyta</taxon>
        <taxon>Coscinodiscophyceae</taxon>
        <taxon>Thalassiosirophycidae</taxon>
        <taxon>Thalassiosirales</taxon>
        <taxon>Thalassiosiraceae</taxon>
        <taxon>Thalassiosira</taxon>
    </lineage>
</organism>
<evidence type="ECO:0000313" key="3">
    <source>
        <dbReference type="Proteomes" id="UP000266841"/>
    </source>
</evidence>
<comment type="caution">
    <text evidence="2">The sequence shown here is derived from an EMBL/GenBank/DDBJ whole genome shotgun (WGS) entry which is preliminary data.</text>
</comment>
<sequence>MGPDETRCRRGSAAPSPCDGSATSSAGSISPPIEPGGKSLGVWMARLVTSSSPSLGLGSWVLLNSFADYEPSTAATRRASTGWRASYP</sequence>
<evidence type="ECO:0000256" key="1">
    <source>
        <dbReference type="SAM" id="MobiDB-lite"/>
    </source>
</evidence>